<accession>A0A9C7GBC0</accession>
<proteinExistence type="predicted"/>
<feature type="domain" description="YqgU-like 6-bladed beta-propeller" evidence="1">
    <location>
        <begin position="98"/>
        <end position="359"/>
    </location>
</feature>
<sequence>MINKFIYLIMVFFLFLVSLILLTSCNSYDKKSALHGLSKINSIQIHKESPPTSFFQDLSLPVSIPKGEFSMVIGWLNDEEFVYMTRFSEGANLYRYSLKSGSSRILYESENPIVSTLISPDQTKILIHSSPSTYEGQMNIIDIDGEELFAKEFPSVEMVFEWNQYQSEQLFITAFKEDWSFTNYFLNMSKMELKEIGVRKPFAKWTGESKMAFLDWNEEDISLLSPLIQKEFGKEEVLLKENVFQFDTFLGKILTITVDSIENQATYQFYSENVVEQVSFKTPVLSSYSGWLLPNYEMTSDQETFLTMVPLKSGDADTYREGFQFISVNTESGEKDVILESTDNVPFTCSPNKSLCLMGYQFETLFNIQTKTMSSLFR</sequence>
<dbReference type="Proteomes" id="UP000789845">
    <property type="component" value="Unassembled WGS sequence"/>
</dbReference>
<dbReference type="EMBL" id="CAKJTG010000018">
    <property type="protein sequence ID" value="CAG9609364.1"/>
    <property type="molecule type" value="Genomic_DNA"/>
</dbReference>
<gene>
    <name evidence="2" type="ORF">NEOCIP111885_03106</name>
</gene>
<dbReference type="RefSeq" id="WP_230497597.1">
    <property type="nucleotide sequence ID" value="NZ_CAKJTG010000018.1"/>
</dbReference>
<organism evidence="2 3">
    <name type="scientific">Pseudoneobacillus rhizosphaerae</name>
    <dbReference type="NCBI Taxonomy" id="2880968"/>
    <lineage>
        <taxon>Bacteria</taxon>
        <taxon>Bacillati</taxon>
        <taxon>Bacillota</taxon>
        <taxon>Bacilli</taxon>
        <taxon>Bacillales</taxon>
        <taxon>Bacillaceae</taxon>
        <taxon>Pseudoneobacillus</taxon>
    </lineage>
</organism>
<protein>
    <recommendedName>
        <fullName evidence="1">YqgU-like 6-bladed beta-propeller domain-containing protein</fullName>
    </recommendedName>
</protein>
<evidence type="ECO:0000313" key="3">
    <source>
        <dbReference type="Proteomes" id="UP000789845"/>
    </source>
</evidence>
<dbReference type="Pfam" id="PF21101">
    <property type="entry name" value="YqgU"/>
    <property type="match status" value="1"/>
</dbReference>
<evidence type="ECO:0000259" key="1">
    <source>
        <dbReference type="Pfam" id="PF21101"/>
    </source>
</evidence>
<comment type="caution">
    <text evidence="2">The sequence shown here is derived from an EMBL/GenBank/DDBJ whole genome shotgun (WGS) entry which is preliminary data.</text>
</comment>
<dbReference type="PROSITE" id="PS51257">
    <property type="entry name" value="PROKAR_LIPOPROTEIN"/>
    <property type="match status" value="1"/>
</dbReference>
<dbReference type="SUPFAM" id="SSF69304">
    <property type="entry name" value="Tricorn protease N-terminal domain"/>
    <property type="match status" value="1"/>
</dbReference>
<evidence type="ECO:0000313" key="2">
    <source>
        <dbReference type="EMBL" id="CAG9609364.1"/>
    </source>
</evidence>
<name>A0A9C7GBC0_9BACI</name>
<dbReference type="InterPro" id="IPR048421">
    <property type="entry name" value="YqgU_beta-prop"/>
</dbReference>
<reference evidence="2" key="1">
    <citation type="submission" date="2021-10" db="EMBL/GenBank/DDBJ databases">
        <authorList>
            <person name="Criscuolo A."/>
        </authorList>
    </citation>
    <scope>NUCLEOTIDE SEQUENCE</scope>
    <source>
        <strain evidence="2">CIP111885</strain>
    </source>
</reference>
<keyword evidence="3" id="KW-1185">Reference proteome</keyword>
<dbReference type="AlphaFoldDB" id="A0A9C7GBC0"/>